<sequence length="294" mass="32925">MPRSTKLLQILLIAILIMVSFQVYLTLASLHLYAALASIFCFLLLLLLLTLYVRKEKEYAASNRELHEAMRRTEHLETVSQMAASIAHEVRNPMTSVQGFLQLMSREVNPGHAHAMYLRVMEEDLRRISTIITEYLNFSKMGSDMLEEVDLRQLLHNTCTLLQSEANMRGIIITLELPADSLFLTIDANRIKQVLINLARNAMEAIDGQAGTITLVLEDSGDRVCLKVKDTGPGISASDLPRIFNPFYTTKPTGTGLGLSISKRIIEEKGGSIAVQTEEGRGTTFFLYLPKHPF</sequence>
<comment type="catalytic activity">
    <reaction evidence="1">
        <text>ATP + protein L-histidine = ADP + protein N-phospho-L-histidine.</text>
        <dbReference type="EC" id="2.7.13.3"/>
    </reaction>
</comment>
<evidence type="ECO:0000256" key="9">
    <source>
        <dbReference type="SAM" id="Phobius"/>
    </source>
</evidence>
<keyword evidence="4" id="KW-0808">Transferase</keyword>
<name>A0A223D489_9BACL</name>
<keyword evidence="9" id="KW-1133">Transmembrane helix</keyword>
<dbReference type="AlphaFoldDB" id="A0A223D489"/>
<feature type="domain" description="Histidine kinase" evidence="10">
    <location>
        <begin position="85"/>
        <end position="293"/>
    </location>
</feature>
<keyword evidence="5" id="KW-0547">Nucleotide-binding</keyword>
<accession>A0A223D489</accession>
<dbReference type="InterPro" id="IPR036097">
    <property type="entry name" value="HisK_dim/P_sf"/>
</dbReference>
<evidence type="ECO:0000256" key="1">
    <source>
        <dbReference type="ARBA" id="ARBA00000085"/>
    </source>
</evidence>
<dbReference type="InterPro" id="IPR004358">
    <property type="entry name" value="Sig_transdc_His_kin-like_C"/>
</dbReference>
<gene>
    <name evidence="11" type="ORF">CIG75_16215</name>
</gene>
<dbReference type="InterPro" id="IPR005467">
    <property type="entry name" value="His_kinase_dom"/>
</dbReference>
<dbReference type="SMART" id="SM00388">
    <property type="entry name" value="HisKA"/>
    <property type="match status" value="1"/>
</dbReference>
<dbReference type="GO" id="GO:0000155">
    <property type="term" value="F:phosphorelay sensor kinase activity"/>
    <property type="evidence" value="ECO:0007669"/>
    <property type="project" value="InterPro"/>
</dbReference>
<dbReference type="RefSeq" id="WP_094237573.1">
    <property type="nucleotide sequence ID" value="NZ_CP022657.1"/>
</dbReference>
<dbReference type="CDD" id="cd00082">
    <property type="entry name" value="HisKA"/>
    <property type="match status" value="1"/>
</dbReference>
<dbReference type="Proteomes" id="UP000214688">
    <property type="component" value="Chromosome"/>
</dbReference>
<keyword evidence="7" id="KW-0067">ATP-binding</keyword>
<evidence type="ECO:0000256" key="4">
    <source>
        <dbReference type="ARBA" id="ARBA00022679"/>
    </source>
</evidence>
<dbReference type="Gene3D" id="3.30.565.10">
    <property type="entry name" value="Histidine kinase-like ATPase, C-terminal domain"/>
    <property type="match status" value="1"/>
</dbReference>
<dbReference type="EMBL" id="CP022657">
    <property type="protein sequence ID" value="ASS76340.1"/>
    <property type="molecule type" value="Genomic_DNA"/>
</dbReference>
<keyword evidence="9" id="KW-0812">Transmembrane</keyword>
<feature type="transmembrane region" description="Helical" evidence="9">
    <location>
        <begin position="7"/>
        <end position="25"/>
    </location>
</feature>
<dbReference type="SMART" id="SM00387">
    <property type="entry name" value="HATPase_c"/>
    <property type="match status" value="1"/>
</dbReference>
<evidence type="ECO:0000256" key="3">
    <source>
        <dbReference type="ARBA" id="ARBA00022553"/>
    </source>
</evidence>
<protein>
    <recommendedName>
        <fullName evidence="2">histidine kinase</fullName>
        <ecNumber evidence="2">2.7.13.3</ecNumber>
    </recommendedName>
</protein>
<dbReference type="SUPFAM" id="SSF47384">
    <property type="entry name" value="Homodimeric domain of signal transducing histidine kinase"/>
    <property type="match status" value="1"/>
</dbReference>
<keyword evidence="3" id="KW-0597">Phosphoprotein</keyword>
<evidence type="ECO:0000256" key="7">
    <source>
        <dbReference type="ARBA" id="ARBA00022840"/>
    </source>
</evidence>
<dbReference type="InterPro" id="IPR003594">
    <property type="entry name" value="HATPase_dom"/>
</dbReference>
<dbReference type="Pfam" id="PF02518">
    <property type="entry name" value="HATPase_c"/>
    <property type="match status" value="1"/>
</dbReference>
<evidence type="ECO:0000256" key="5">
    <source>
        <dbReference type="ARBA" id="ARBA00022741"/>
    </source>
</evidence>
<evidence type="ECO:0000313" key="12">
    <source>
        <dbReference type="Proteomes" id="UP000214688"/>
    </source>
</evidence>
<dbReference type="SUPFAM" id="SSF55874">
    <property type="entry name" value="ATPase domain of HSP90 chaperone/DNA topoisomerase II/histidine kinase"/>
    <property type="match status" value="1"/>
</dbReference>
<dbReference type="PRINTS" id="PR00344">
    <property type="entry name" value="BCTRLSENSOR"/>
</dbReference>
<dbReference type="Pfam" id="PF00512">
    <property type="entry name" value="HisKA"/>
    <property type="match status" value="1"/>
</dbReference>
<dbReference type="GO" id="GO:0005524">
    <property type="term" value="F:ATP binding"/>
    <property type="evidence" value="ECO:0007669"/>
    <property type="project" value="UniProtKB-KW"/>
</dbReference>
<feature type="transmembrane region" description="Helical" evidence="9">
    <location>
        <begin position="31"/>
        <end position="53"/>
    </location>
</feature>
<keyword evidence="9" id="KW-0472">Membrane</keyword>
<dbReference type="PROSITE" id="PS50109">
    <property type="entry name" value="HIS_KIN"/>
    <property type="match status" value="1"/>
</dbReference>
<evidence type="ECO:0000256" key="6">
    <source>
        <dbReference type="ARBA" id="ARBA00022777"/>
    </source>
</evidence>
<dbReference type="OrthoDB" id="9815750at2"/>
<keyword evidence="12" id="KW-1185">Reference proteome</keyword>
<dbReference type="PANTHER" id="PTHR43065:SF10">
    <property type="entry name" value="PEROXIDE STRESS-ACTIVATED HISTIDINE KINASE MAK3"/>
    <property type="match status" value="1"/>
</dbReference>
<dbReference type="PANTHER" id="PTHR43065">
    <property type="entry name" value="SENSOR HISTIDINE KINASE"/>
    <property type="match status" value="1"/>
</dbReference>
<evidence type="ECO:0000259" key="10">
    <source>
        <dbReference type="PROSITE" id="PS50109"/>
    </source>
</evidence>
<dbReference type="EC" id="2.7.13.3" evidence="2"/>
<proteinExistence type="predicted"/>
<evidence type="ECO:0000256" key="2">
    <source>
        <dbReference type="ARBA" id="ARBA00012438"/>
    </source>
</evidence>
<dbReference type="InterPro" id="IPR003661">
    <property type="entry name" value="HisK_dim/P_dom"/>
</dbReference>
<keyword evidence="8" id="KW-0902">Two-component regulatory system</keyword>
<evidence type="ECO:0000256" key="8">
    <source>
        <dbReference type="ARBA" id="ARBA00023012"/>
    </source>
</evidence>
<dbReference type="KEGG" id="tab:CIG75_16215"/>
<evidence type="ECO:0000313" key="11">
    <source>
        <dbReference type="EMBL" id="ASS76340.1"/>
    </source>
</evidence>
<keyword evidence="6" id="KW-0418">Kinase</keyword>
<organism evidence="11 12">
    <name type="scientific">Tumebacillus algifaecis</name>
    <dbReference type="NCBI Taxonomy" id="1214604"/>
    <lineage>
        <taxon>Bacteria</taxon>
        <taxon>Bacillati</taxon>
        <taxon>Bacillota</taxon>
        <taxon>Bacilli</taxon>
        <taxon>Bacillales</taxon>
        <taxon>Alicyclobacillaceae</taxon>
        <taxon>Tumebacillus</taxon>
    </lineage>
</organism>
<dbReference type="InterPro" id="IPR036890">
    <property type="entry name" value="HATPase_C_sf"/>
</dbReference>
<reference evidence="11 12" key="1">
    <citation type="journal article" date="2015" name="Int. J. Syst. Evol. Microbiol.">
        <title>Tumebacillus algifaecis sp. nov., isolated from decomposing algal scum.</title>
        <authorList>
            <person name="Wu Y.F."/>
            <person name="Zhang B."/>
            <person name="Xing P."/>
            <person name="Wu Q.L."/>
            <person name="Liu S.J."/>
        </authorList>
    </citation>
    <scope>NUCLEOTIDE SEQUENCE [LARGE SCALE GENOMIC DNA]</scope>
    <source>
        <strain evidence="11 12">THMBR28</strain>
    </source>
</reference>
<dbReference type="Gene3D" id="1.10.287.130">
    <property type="match status" value="1"/>
</dbReference>